<dbReference type="GO" id="GO:0005773">
    <property type="term" value="C:vacuole"/>
    <property type="evidence" value="ECO:0007669"/>
    <property type="project" value="UniProtKB-SubCell"/>
</dbReference>
<evidence type="ECO:0000256" key="4">
    <source>
        <dbReference type="ARBA" id="ARBA00023180"/>
    </source>
</evidence>
<dbReference type="InterPro" id="IPR018119">
    <property type="entry name" value="Strictosidine_synth_cons-reg"/>
</dbReference>
<keyword evidence="3" id="KW-0926">Vacuole</keyword>
<keyword evidence="4" id="KW-0325">Glycoprotein</keyword>
<proteinExistence type="inferred from homology"/>
<evidence type="ECO:0000256" key="2">
    <source>
        <dbReference type="ARBA" id="ARBA00009191"/>
    </source>
</evidence>
<evidence type="ECO:0000259" key="6">
    <source>
        <dbReference type="Pfam" id="PF03088"/>
    </source>
</evidence>
<evidence type="ECO:0000313" key="8">
    <source>
        <dbReference type="Proteomes" id="UP000807115"/>
    </source>
</evidence>
<dbReference type="FunFam" id="2.120.10.30:FF:000055">
    <property type="entry name" value="Protein STRICTOSIDINE SYNTHASE-LIKE 11"/>
    <property type="match status" value="1"/>
</dbReference>
<evidence type="ECO:0000256" key="3">
    <source>
        <dbReference type="ARBA" id="ARBA00022554"/>
    </source>
</evidence>
<dbReference type="Gene3D" id="2.120.10.30">
    <property type="entry name" value="TolB, C-terminal domain"/>
    <property type="match status" value="1"/>
</dbReference>
<dbReference type="Proteomes" id="UP000807115">
    <property type="component" value="Chromosome 8"/>
</dbReference>
<feature type="chain" id="PRO_5037295657" description="Strictosidine synthase conserved region domain-containing protein" evidence="5">
    <location>
        <begin position="17"/>
        <end position="343"/>
    </location>
</feature>
<dbReference type="OrthoDB" id="5307922at2759"/>
<reference evidence="7" key="2">
    <citation type="submission" date="2020-10" db="EMBL/GenBank/DDBJ databases">
        <authorList>
            <person name="Cooper E.A."/>
            <person name="Brenton Z.W."/>
            <person name="Flinn B.S."/>
            <person name="Jenkins J."/>
            <person name="Shu S."/>
            <person name="Flowers D."/>
            <person name="Luo F."/>
            <person name="Wang Y."/>
            <person name="Xia P."/>
            <person name="Barry K."/>
            <person name="Daum C."/>
            <person name="Lipzen A."/>
            <person name="Yoshinaga Y."/>
            <person name="Schmutz J."/>
            <person name="Saski C."/>
            <person name="Vermerris W."/>
            <person name="Kresovich S."/>
        </authorList>
    </citation>
    <scope>NUCLEOTIDE SEQUENCE</scope>
</reference>
<sequence length="343" mass="37986">MSRLLFYLLICLFCAGRRQIVGTAAAGTIHVRRRAFDFIPLPFGVTGAESLAFDRSGQGPYTGVSDGRVLRWDGSGRGWTTFAYSKNYAHNPFCRASTARPGDAEVVCGRPLGLQFDIRTGDLYIADAYHGLLRVGPAGGEAEVVAAQADGKAFNFLNGVDVDQSTGDVYFTDSSTSYTRLHGALIFLTHESSGRLMKYDARAKRVIVLKDGLPFPNGVALSADRTHLVVAHTWPCQLFRYWLEGTKAGTYELFADLPGYPDNIRRDNRVGYWVALNQKKLDGETMEHIVGVHLDVKGKQLEEMTAEDKRVTLSDIVEEDVKLWLGSVELDYIIVVDQTLDCY</sequence>
<dbReference type="PANTHER" id="PTHR10426">
    <property type="entry name" value="STRICTOSIDINE SYNTHASE-RELATED"/>
    <property type="match status" value="1"/>
</dbReference>
<comment type="caution">
    <text evidence="7">The sequence shown here is derived from an EMBL/GenBank/DDBJ whole genome shotgun (WGS) entry which is preliminary data.</text>
</comment>
<organism evidence="7 8">
    <name type="scientific">Sorghum bicolor</name>
    <name type="common">Sorghum</name>
    <name type="synonym">Sorghum vulgare</name>
    <dbReference type="NCBI Taxonomy" id="4558"/>
    <lineage>
        <taxon>Eukaryota</taxon>
        <taxon>Viridiplantae</taxon>
        <taxon>Streptophyta</taxon>
        <taxon>Embryophyta</taxon>
        <taxon>Tracheophyta</taxon>
        <taxon>Spermatophyta</taxon>
        <taxon>Magnoliopsida</taxon>
        <taxon>Liliopsida</taxon>
        <taxon>Poales</taxon>
        <taxon>Poaceae</taxon>
        <taxon>PACMAD clade</taxon>
        <taxon>Panicoideae</taxon>
        <taxon>Andropogonodae</taxon>
        <taxon>Andropogoneae</taxon>
        <taxon>Sorghinae</taxon>
        <taxon>Sorghum</taxon>
    </lineage>
</organism>
<evidence type="ECO:0000256" key="5">
    <source>
        <dbReference type="SAM" id="SignalP"/>
    </source>
</evidence>
<evidence type="ECO:0000313" key="7">
    <source>
        <dbReference type="EMBL" id="KAG0521834.1"/>
    </source>
</evidence>
<keyword evidence="5" id="KW-0732">Signal</keyword>
<feature type="domain" description="Strictosidine synthase conserved region" evidence="6">
    <location>
        <begin position="158"/>
        <end position="245"/>
    </location>
</feature>
<dbReference type="Pfam" id="PF03088">
    <property type="entry name" value="Str_synth"/>
    <property type="match status" value="1"/>
</dbReference>
<dbReference type="PANTHER" id="PTHR10426:SF62">
    <property type="entry name" value="OS08G0175000 PROTEIN"/>
    <property type="match status" value="1"/>
</dbReference>
<evidence type="ECO:0000256" key="1">
    <source>
        <dbReference type="ARBA" id="ARBA00004116"/>
    </source>
</evidence>
<dbReference type="EMBL" id="CM027687">
    <property type="protein sequence ID" value="KAG0521834.1"/>
    <property type="molecule type" value="Genomic_DNA"/>
</dbReference>
<dbReference type="KEGG" id="sbi:8071495"/>
<name>A0A921QGN4_SORBI</name>
<dbReference type="SUPFAM" id="SSF63829">
    <property type="entry name" value="Calcium-dependent phosphotriesterase"/>
    <property type="match status" value="1"/>
</dbReference>
<dbReference type="Pfam" id="PF20067">
    <property type="entry name" value="SSL_N"/>
    <property type="match status" value="1"/>
</dbReference>
<protein>
    <recommendedName>
        <fullName evidence="6">Strictosidine synthase conserved region domain-containing protein</fullName>
    </recommendedName>
</protein>
<feature type="signal peptide" evidence="5">
    <location>
        <begin position="1"/>
        <end position="16"/>
    </location>
</feature>
<dbReference type="AlphaFoldDB" id="A0A921QGN4"/>
<dbReference type="InterPro" id="IPR011042">
    <property type="entry name" value="6-blade_b-propeller_TolB-like"/>
</dbReference>
<accession>A0A921QGN4</accession>
<comment type="similarity">
    <text evidence="2">Belongs to the strictosidine synthase family.</text>
</comment>
<dbReference type="Gramene" id="EES17427">
    <property type="protein sequence ID" value="EES17427"/>
    <property type="gene ID" value="SORBI_3008G177400"/>
</dbReference>
<comment type="subcellular location">
    <subcellularLocation>
        <location evidence="1">Vacuole</location>
    </subcellularLocation>
</comment>
<reference evidence="7" key="1">
    <citation type="journal article" date="2019" name="BMC Genomics">
        <title>A new reference genome for Sorghum bicolor reveals high levels of sequence similarity between sweet and grain genotypes: implications for the genetics of sugar metabolism.</title>
        <authorList>
            <person name="Cooper E.A."/>
            <person name="Brenton Z.W."/>
            <person name="Flinn B.S."/>
            <person name="Jenkins J."/>
            <person name="Shu S."/>
            <person name="Flowers D."/>
            <person name="Luo F."/>
            <person name="Wang Y."/>
            <person name="Xia P."/>
            <person name="Barry K."/>
            <person name="Daum C."/>
            <person name="Lipzen A."/>
            <person name="Yoshinaga Y."/>
            <person name="Schmutz J."/>
            <person name="Saski C."/>
            <person name="Vermerris W."/>
            <person name="Kresovich S."/>
        </authorList>
    </citation>
    <scope>NUCLEOTIDE SEQUENCE</scope>
</reference>
<gene>
    <name evidence="7" type="ORF">BDA96_08G195400</name>
</gene>